<keyword evidence="2" id="KW-1185">Reference proteome</keyword>
<evidence type="ECO:0000313" key="1">
    <source>
        <dbReference type="EMBL" id="OIW26414.1"/>
    </source>
</evidence>
<organism evidence="1 2">
    <name type="scientific">Coniochaeta ligniaria NRRL 30616</name>
    <dbReference type="NCBI Taxonomy" id="1408157"/>
    <lineage>
        <taxon>Eukaryota</taxon>
        <taxon>Fungi</taxon>
        <taxon>Dikarya</taxon>
        <taxon>Ascomycota</taxon>
        <taxon>Pezizomycotina</taxon>
        <taxon>Sordariomycetes</taxon>
        <taxon>Sordariomycetidae</taxon>
        <taxon>Coniochaetales</taxon>
        <taxon>Coniochaetaceae</taxon>
        <taxon>Coniochaeta</taxon>
    </lineage>
</organism>
<name>A0A1J7IG23_9PEZI</name>
<evidence type="ECO:0000313" key="2">
    <source>
        <dbReference type="Proteomes" id="UP000182658"/>
    </source>
</evidence>
<dbReference type="InParanoid" id="A0A1J7IG23"/>
<gene>
    <name evidence="1" type="ORF">CONLIGDRAFT_634691</name>
</gene>
<dbReference type="AlphaFoldDB" id="A0A1J7IG23"/>
<sequence>MASTPELPMPYQSLFPDPKVLADKFLAAEFSFARGLLNRILAPLPPTPEYFETLPRPQPMRWSVYLLKYEKDGHSPRVYIGSGTNQYNGVADRVRDYTNDYGTDLSSRIKATIREGFALSPVGLLCWTRLPPGSLVVETRGLL</sequence>
<accession>A0A1J7IG23</accession>
<dbReference type="STRING" id="1408157.A0A1J7IG23"/>
<proteinExistence type="predicted"/>
<reference evidence="1 2" key="1">
    <citation type="submission" date="2016-10" db="EMBL/GenBank/DDBJ databases">
        <title>Draft genome sequence of Coniochaeta ligniaria NRRL30616, a lignocellulolytic fungus for bioabatement of inhibitors in plant biomass hydrolysates.</title>
        <authorList>
            <consortium name="DOE Joint Genome Institute"/>
            <person name="Jimenez D.J."/>
            <person name="Hector R.E."/>
            <person name="Riley R."/>
            <person name="Sun H."/>
            <person name="Grigoriev I.V."/>
            <person name="Van Elsas J.D."/>
            <person name="Nichols N.N."/>
        </authorList>
    </citation>
    <scope>NUCLEOTIDE SEQUENCE [LARGE SCALE GENOMIC DNA]</scope>
    <source>
        <strain evidence="1 2">NRRL 30616</strain>
    </source>
</reference>
<dbReference type="OrthoDB" id="4161238at2759"/>
<protein>
    <submittedName>
        <fullName evidence="1">Uncharacterized protein</fullName>
    </submittedName>
</protein>
<dbReference type="Proteomes" id="UP000182658">
    <property type="component" value="Unassembled WGS sequence"/>
</dbReference>
<dbReference type="EMBL" id="KV875100">
    <property type="protein sequence ID" value="OIW26414.1"/>
    <property type="molecule type" value="Genomic_DNA"/>
</dbReference>